<evidence type="ECO:0000256" key="1">
    <source>
        <dbReference type="ARBA" id="ARBA00004651"/>
    </source>
</evidence>
<dbReference type="Pfam" id="PF03772">
    <property type="entry name" value="Competence"/>
    <property type="match status" value="1"/>
</dbReference>
<gene>
    <name evidence="8" type="ORF">RF007C_07325</name>
</gene>
<dbReference type="GO" id="GO:0005886">
    <property type="term" value="C:plasma membrane"/>
    <property type="evidence" value="ECO:0007669"/>
    <property type="project" value="UniProtKB-SubCell"/>
</dbReference>
<dbReference type="NCBIfam" id="TIGR00360">
    <property type="entry name" value="ComEC_N-term"/>
    <property type="match status" value="1"/>
</dbReference>
<keyword evidence="2" id="KW-1003">Cell membrane</keyword>
<feature type="transmembrane region" description="Helical" evidence="6">
    <location>
        <begin position="451"/>
        <end position="469"/>
    </location>
</feature>
<keyword evidence="3 6" id="KW-0812">Transmembrane</keyword>
<reference evidence="8 9" key="1">
    <citation type="journal article" date="2014" name="PLoS ONE">
        <title>Rumen cellulosomics: divergent fiber-degrading strategies revealed by comparative genome-wide analysis of six ruminococcal strains.</title>
        <authorList>
            <person name="Dassa B."/>
            <person name="Borovok I."/>
            <person name="Ruimy-Israeli V."/>
            <person name="Lamed R."/>
            <person name="Flint H.J."/>
            <person name="Duncan S.H."/>
            <person name="Henrissat B."/>
            <person name="Coutinho P."/>
            <person name="Morrison M."/>
            <person name="Mosoni P."/>
            <person name="Yeoman C.J."/>
            <person name="White B.A."/>
            <person name="Bayer E.A."/>
        </authorList>
    </citation>
    <scope>NUCLEOTIDE SEQUENCE [LARGE SCALE GENOMIC DNA]</scope>
    <source>
        <strain evidence="8 9">007c</strain>
    </source>
</reference>
<feature type="transmembrane region" description="Helical" evidence="6">
    <location>
        <begin position="261"/>
        <end position="278"/>
    </location>
</feature>
<organism evidence="8 9">
    <name type="scientific">Ruminococcus flavefaciens 007c</name>
    <dbReference type="NCBI Taxonomy" id="1341157"/>
    <lineage>
        <taxon>Bacteria</taxon>
        <taxon>Bacillati</taxon>
        <taxon>Bacillota</taxon>
        <taxon>Clostridia</taxon>
        <taxon>Eubacteriales</taxon>
        <taxon>Oscillospiraceae</taxon>
        <taxon>Ruminococcus</taxon>
    </lineage>
</organism>
<dbReference type="PANTHER" id="PTHR30619">
    <property type="entry name" value="DNA INTERNALIZATION/COMPETENCE PROTEIN COMEC/REC2"/>
    <property type="match status" value="1"/>
</dbReference>
<feature type="transmembrane region" description="Helical" evidence="6">
    <location>
        <begin position="231"/>
        <end position="254"/>
    </location>
</feature>
<dbReference type="eggNOG" id="COG0658">
    <property type="taxonomic scope" value="Bacteria"/>
</dbReference>
<feature type="transmembrane region" description="Helical" evidence="6">
    <location>
        <begin position="360"/>
        <end position="382"/>
    </location>
</feature>
<dbReference type="Proteomes" id="UP000019365">
    <property type="component" value="Unassembled WGS sequence"/>
</dbReference>
<dbReference type="PATRIC" id="fig|1341157.4.peg.1891"/>
<keyword evidence="4 6" id="KW-1133">Transmembrane helix</keyword>
<proteinExistence type="predicted"/>
<evidence type="ECO:0000256" key="2">
    <source>
        <dbReference type="ARBA" id="ARBA00022475"/>
    </source>
</evidence>
<feature type="transmembrane region" description="Helical" evidence="6">
    <location>
        <begin position="52"/>
        <end position="74"/>
    </location>
</feature>
<feature type="transmembrane region" description="Helical" evidence="6">
    <location>
        <begin position="402"/>
        <end position="430"/>
    </location>
</feature>
<evidence type="ECO:0000256" key="3">
    <source>
        <dbReference type="ARBA" id="ARBA00022692"/>
    </source>
</evidence>
<sequence>MKRKMIGAAAAYMAGLFFASFFSSILPLIITTAVIAAALIVTMKYGFKPADYAVIAVFFMAAVAVFSIFTAVRYRPAADMDGKSGSFRGEVADVSRYTGDNNTYILKGRINGEIPAKVSFFVKSLDAEYGDIIDIKSCNFSIPSKDYLFDSESYYRSDGIFLSLGSCKDISVERSDQHRFRRKITEYRERIMRDFGIVLGGDSGSLLSGMVFGEKRGIDKNVRTAVYRCGIGHMLAVSGLHVSAAVAVLMLILGLCRVNRYISFIAMEGMIIFLIVMADCPVSAVRAAVMMNFIYAARLFRRQNDTFNSLAGAVLLICIFRPYVIYDEGFILSVSGTFGIGVFAPYMTKNMPSESMLQKFVLYAAYMLCTTLCVFPFSLLFFDEISLISPLTNIIIVPLCSVSMIIGLLYALTGGVVDLLFVAEFINGIILRISDSLSRLGFTHFSCSDKVIVNGIIIIMIVIVFNSAVLKSRKFTCLSIAAAFVFLFAGSGISRMERRKNVTVAVLGSGSNAAVVVSCGDTADIIDISGHYRSAQYVRKYLMQNCIERVNTVVLTERAPSEYAAFLKELEFNEVGKWLVECDTPLLGETDDISYFGSSGFFLDEGGFSVIMSEECMSICGDNDKISFVDRNTKSLPDDSLCVWYGKAPKEATDDDNNVLYLDDNNNIEIVLSDRGSFRIRRL</sequence>
<protein>
    <recommendedName>
        <fullName evidence="7">ComEC/Rec2-related protein domain-containing protein</fullName>
    </recommendedName>
</protein>
<dbReference type="InterPro" id="IPR004477">
    <property type="entry name" value="ComEC_N"/>
</dbReference>
<feature type="domain" description="ComEC/Rec2-related protein" evidence="7">
    <location>
        <begin position="210"/>
        <end position="464"/>
    </location>
</feature>
<evidence type="ECO:0000313" key="9">
    <source>
        <dbReference type="Proteomes" id="UP000019365"/>
    </source>
</evidence>
<dbReference type="PANTHER" id="PTHR30619:SF1">
    <property type="entry name" value="RECOMBINATION PROTEIN 2"/>
    <property type="match status" value="1"/>
</dbReference>
<keyword evidence="9" id="KW-1185">Reference proteome</keyword>
<evidence type="ECO:0000256" key="6">
    <source>
        <dbReference type="SAM" id="Phobius"/>
    </source>
</evidence>
<feature type="transmembrane region" description="Helical" evidence="6">
    <location>
        <begin position="307"/>
        <end position="324"/>
    </location>
</feature>
<dbReference type="RefSeq" id="WP_037299341.1">
    <property type="nucleotide sequence ID" value="NZ_ATAX01000025.1"/>
</dbReference>
<evidence type="ECO:0000313" key="8">
    <source>
        <dbReference type="EMBL" id="EWM53484.1"/>
    </source>
</evidence>
<dbReference type="InterPro" id="IPR052159">
    <property type="entry name" value="Competence_DNA_uptake"/>
</dbReference>
<comment type="caution">
    <text evidence="8">The sequence shown here is derived from an EMBL/GenBank/DDBJ whole genome shotgun (WGS) entry which is preliminary data.</text>
</comment>
<comment type="subcellular location">
    <subcellularLocation>
        <location evidence="1">Cell membrane</location>
        <topology evidence="1">Multi-pass membrane protein</topology>
    </subcellularLocation>
</comment>
<accession>W7UPV6</accession>
<feature type="transmembrane region" description="Helical" evidence="6">
    <location>
        <begin position="12"/>
        <end position="40"/>
    </location>
</feature>
<evidence type="ECO:0000256" key="5">
    <source>
        <dbReference type="ARBA" id="ARBA00023136"/>
    </source>
</evidence>
<evidence type="ECO:0000259" key="7">
    <source>
        <dbReference type="Pfam" id="PF03772"/>
    </source>
</evidence>
<dbReference type="EMBL" id="ATAX01000025">
    <property type="protein sequence ID" value="EWM53484.1"/>
    <property type="molecule type" value="Genomic_DNA"/>
</dbReference>
<feature type="transmembrane region" description="Helical" evidence="6">
    <location>
        <begin position="475"/>
        <end position="493"/>
    </location>
</feature>
<dbReference type="OrthoDB" id="9761531at2"/>
<keyword evidence="5 6" id="KW-0472">Membrane</keyword>
<dbReference type="AlphaFoldDB" id="W7UPV6"/>
<name>W7UPV6_RUMFL</name>
<feature type="transmembrane region" description="Helical" evidence="6">
    <location>
        <begin position="330"/>
        <end position="348"/>
    </location>
</feature>
<evidence type="ECO:0000256" key="4">
    <source>
        <dbReference type="ARBA" id="ARBA00022989"/>
    </source>
</evidence>